<dbReference type="SUPFAM" id="SSF103473">
    <property type="entry name" value="MFS general substrate transporter"/>
    <property type="match status" value="1"/>
</dbReference>
<gene>
    <name evidence="7" type="ORF">Tdes44962_MAKER00647</name>
</gene>
<feature type="compositionally biased region" description="Basic residues" evidence="5">
    <location>
        <begin position="154"/>
        <end position="181"/>
    </location>
</feature>
<feature type="region of interest" description="Disordered" evidence="5">
    <location>
        <begin position="75"/>
        <end position="114"/>
    </location>
</feature>
<feature type="transmembrane region" description="Helical" evidence="6">
    <location>
        <begin position="365"/>
        <end position="385"/>
    </location>
</feature>
<dbReference type="Proteomes" id="UP001138500">
    <property type="component" value="Unassembled WGS sequence"/>
</dbReference>
<keyword evidence="2 6" id="KW-0812">Transmembrane</keyword>
<dbReference type="PANTHER" id="PTHR23502">
    <property type="entry name" value="MAJOR FACILITATOR SUPERFAMILY"/>
    <property type="match status" value="1"/>
</dbReference>
<evidence type="ECO:0000313" key="7">
    <source>
        <dbReference type="EMBL" id="KAH9825717.1"/>
    </source>
</evidence>
<feature type="region of interest" description="Disordered" evidence="5">
    <location>
        <begin position="148"/>
        <end position="221"/>
    </location>
</feature>
<organism evidence="7 8">
    <name type="scientific">Teratosphaeria destructans</name>
    <dbReference type="NCBI Taxonomy" id="418781"/>
    <lineage>
        <taxon>Eukaryota</taxon>
        <taxon>Fungi</taxon>
        <taxon>Dikarya</taxon>
        <taxon>Ascomycota</taxon>
        <taxon>Pezizomycotina</taxon>
        <taxon>Dothideomycetes</taxon>
        <taxon>Dothideomycetidae</taxon>
        <taxon>Mycosphaerellales</taxon>
        <taxon>Teratosphaeriaceae</taxon>
        <taxon>Teratosphaeria</taxon>
    </lineage>
</organism>
<keyword evidence="3 6" id="KW-1133">Transmembrane helix</keyword>
<keyword evidence="8" id="KW-1185">Reference proteome</keyword>
<accession>A0A9W7SNM1</accession>
<dbReference type="AlphaFoldDB" id="A0A9W7SNM1"/>
<reference evidence="7 8" key="2">
    <citation type="journal article" date="2021" name="Curr. Genet.">
        <title>Genetic response to nitrogen starvation in the aggressive Eucalyptus foliar pathogen Teratosphaeria destructans.</title>
        <authorList>
            <person name="Havenga M."/>
            <person name="Wingfield B.D."/>
            <person name="Wingfield M.J."/>
            <person name="Dreyer L.L."/>
            <person name="Roets F."/>
            <person name="Aylward J."/>
        </authorList>
    </citation>
    <scope>NUCLEOTIDE SEQUENCE [LARGE SCALE GENOMIC DNA]</scope>
    <source>
        <strain evidence="7">CMW44962</strain>
    </source>
</reference>
<dbReference type="OrthoDB" id="3936150at2759"/>
<keyword evidence="4 6" id="KW-0472">Membrane</keyword>
<comment type="subcellular location">
    <subcellularLocation>
        <location evidence="1">Membrane</location>
        <topology evidence="1">Multi-pass membrane protein</topology>
    </subcellularLocation>
</comment>
<feature type="compositionally biased region" description="Basic and acidic residues" evidence="5">
    <location>
        <begin position="199"/>
        <end position="218"/>
    </location>
</feature>
<evidence type="ECO:0000256" key="3">
    <source>
        <dbReference type="ARBA" id="ARBA00022989"/>
    </source>
</evidence>
<dbReference type="GO" id="GO:0022857">
    <property type="term" value="F:transmembrane transporter activity"/>
    <property type="evidence" value="ECO:0007669"/>
    <property type="project" value="TreeGrafter"/>
</dbReference>
<comment type="caution">
    <text evidence="7">The sequence shown here is derived from an EMBL/GenBank/DDBJ whole genome shotgun (WGS) entry which is preliminary data.</text>
</comment>
<dbReference type="PANTHER" id="PTHR23502:SF188">
    <property type="entry name" value="MAJOR FACILITATOR SUPERFAMILY (MFS) PROFILE DOMAIN-CONTAINING PROTEIN"/>
    <property type="match status" value="1"/>
</dbReference>
<dbReference type="InterPro" id="IPR036259">
    <property type="entry name" value="MFS_trans_sf"/>
</dbReference>
<evidence type="ECO:0000256" key="6">
    <source>
        <dbReference type="SAM" id="Phobius"/>
    </source>
</evidence>
<feature type="compositionally biased region" description="Basic and acidic residues" evidence="5">
    <location>
        <begin position="104"/>
        <end position="114"/>
    </location>
</feature>
<evidence type="ECO:0000256" key="1">
    <source>
        <dbReference type="ARBA" id="ARBA00004141"/>
    </source>
</evidence>
<protein>
    <submittedName>
        <fullName evidence="7">Efflux pump kojT</fullName>
    </submittedName>
</protein>
<feature type="transmembrane region" description="Helical" evidence="6">
    <location>
        <begin position="297"/>
        <end position="316"/>
    </location>
</feature>
<dbReference type="GO" id="GO:0005886">
    <property type="term" value="C:plasma membrane"/>
    <property type="evidence" value="ECO:0007669"/>
    <property type="project" value="TreeGrafter"/>
</dbReference>
<sequence>MNSPPAVPVRRIIQGHVSTVMTSSRADFHPVRDRPNTLAISRQSPFNFLSRPRTLQSFRQYHHIRRAVDRTVRAGHVLNSPPHRPNVLEEDPDESASIDTKTLSSRDEERNAEAEGDERIILVGWEGPHDPLNPLNWSLRPSHRHLRRPVDQRLRRRLGQLGRRSGRRRDRPSLPRRRRGRGPVPGPVHRRASRRLPGRRADRRDRGPQSHLRRESPPARRRAIHAASIAHIFGPGPDHRVAARVTGHERRGSLMHQANAPGTDLPDPEYRLWSALLAAPAFPIALFRLGWTNDDSISPWSSLGACVLLGFSWAGIYVTVDQSLLDTYGIYAGSALALVTCWRHGVSGVINLVSRPMYRGLGVQWTMTLMGGLAVVQCPLPWIFYQYGPRVRAGSHFAGQYSRPQNQRDRTGRALNWR</sequence>
<proteinExistence type="predicted"/>
<evidence type="ECO:0000256" key="5">
    <source>
        <dbReference type="SAM" id="MobiDB-lite"/>
    </source>
</evidence>
<feature type="compositionally biased region" description="Basic residues" evidence="5">
    <location>
        <begin position="188"/>
        <end position="198"/>
    </location>
</feature>
<evidence type="ECO:0000256" key="4">
    <source>
        <dbReference type="ARBA" id="ARBA00023136"/>
    </source>
</evidence>
<evidence type="ECO:0000256" key="2">
    <source>
        <dbReference type="ARBA" id="ARBA00022692"/>
    </source>
</evidence>
<dbReference type="EMBL" id="RIBY02002089">
    <property type="protein sequence ID" value="KAH9825717.1"/>
    <property type="molecule type" value="Genomic_DNA"/>
</dbReference>
<feature type="transmembrane region" description="Helical" evidence="6">
    <location>
        <begin position="272"/>
        <end position="291"/>
    </location>
</feature>
<evidence type="ECO:0000313" key="8">
    <source>
        <dbReference type="Proteomes" id="UP001138500"/>
    </source>
</evidence>
<name>A0A9W7SNM1_9PEZI</name>
<reference evidence="7 8" key="1">
    <citation type="journal article" date="2018" name="IMA Fungus">
        <title>IMA Genome-F 10: Nine draft genome sequences of Claviceps purpurea s.lat., including C. arundinis, C. humidiphila, and C. cf. spartinae, pseudomolecules for the pitch canker pathogen Fusarium circinatum, draft genome of Davidsoniella eucalypti, Grosmannia galeiformis, Quambalaria eucalypti, and Teratosphaeria destructans.</title>
        <authorList>
            <person name="Wingfield B.D."/>
            <person name="Liu M."/>
            <person name="Nguyen H.D."/>
            <person name="Lane F.A."/>
            <person name="Morgan S.W."/>
            <person name="De Vos L."/>
            <person name="Wilken P.M."/>
            <person name="Duong T.A."/>
            <person name="Aylward J."/>
            <person name="Coetzee M.P."/>
            <person name="Dadej K."/>
            <person name="De Beer Z.W."/>
            <person name="Findlay W."/>
            <person name="Havenga M."/>
            <person name="Kolarik M."/>
            <person name="Menzies J.G."/>
            <person name="Naidoo K."/>
            <person name="Pochopski O."/>
            <person name="Shoukouhi P."/>
            <person name="Santana Q.C."/>
            <person name="Seifert K.A."/>
            <person name="Soal N."/>
            <person name="Steenkamp E.T."/>
            <person name="Tatham C.T."/>
            <person name="van der Nest M.A."/>
            <person name="Wingfield M.J."/>
        </authorList>
    </citation>
    <scope>NUCLEOTIDE SEQUENCE [LARGE SCALE GENOMIC DNA]</scope>
    <source>
        <strain evidence="7">CMW44962</strain>
    </source>
</reference>